<name>A0A8H6P8H3_9EURO</name>
<dbReference type="OrthoDB" id="4494753at2759"/>
<evidence type="ECO:0000313" key="1">
    <source>
        <dbReference type="EMBL" id="KAF7121801.1"/>
    </source>
</evidence>
<dbReference type="EMBL" id="JACBAD010002039">
    <property type="protein sequence ID" value="KAF7121801.1"/>
    <property type="molecule type" value="Genomic_DNA"/>
</dbReference>
<organism evidence="1 3">
    <name type="scientific">Aspergillus hiratsukae</name>
    <dbReference type="NCBI Taxonomy" id="1194566"/>
    <lineage>
        <taxon>Eukaryota</taxon>
        <taxon>Fungi</taxon>
        <taxon>Dikarya</taxon>
        <taxon>Ascomycota</taxon>
        <taxon>Pezizomycotina</taxon>
        <taxon>Eurotiomycetes</taxon>
        <taxon>Eurotiomycetidae</taxon>
        <taxon>Eurotiales</taxon>
        <taxon>Aspergillaceae</taxon>
        <taxon>Aspergillus</taxon>
        <taxon>Aspergillus subgen. Fumigati</taxon>
    </lineage>
</organism>
<sequence length="302" mass="33674">MMFSGPWKESQSLAAKECVEIETECWDIHAMLILMNIIHGRGRNVPRQVSLKTLSEMAALVDYYECHEVVDVMSGVWINNFVLQMPAAFGTDIILWIFISWVFQQPHQFTLATKIAAAQSKQRIDPGDLPIPQRILDKIEEHRRNGVKSALDMSYQLMTDLRDGRKHCSDVCDALRLGLLIKQLHAGGQLPSLPAIFVPNISLMQVASILQKTSTVHYCGGAVEMQPPSLFGTRVPEERHSPSPHGCSLVPLIQPILQDVQNRLRGFELSEFKNQPRALVGDIPAGFSRLSLNFGTAPALAQ</sequence>
<protein>
    <submittedName>
        <fullName evidence="1">Uncharacterized protein</fullName>
    </submittedName>
</protein>
<dbReference type="Proteomes" id="UP000630445">
    <property type="component" value="Unassembled WGS sequence"/>
</dbReference>
<keyword evidence="3" id="KW-1185">Reference proteome</keyword>
<dbReference type="EMBL" id="JACBAF010001934">
    <property type="protein sequence ID" value="KAF7171376.1"/>
    <property type="molecule type" value="Genomic_DNA"/>
</dbReference>
<dbReference type="AlphaFoldDB" id="A0A8H6P8H3"/>
<reference evidence="1" key="1">
    <citation type="submission" date="2020-06" db="EMBL/GenBank/DDBJ databases">
        <title>Draft genome sequences of strains closely related to Aspergillus parafelis and Aspergillus hiratsukae.</title>
        <authorList>
            <person name="Dos Santos R.A.C."/>
            <person name="Rivero-Menendez O."/>
            <person name="Steenwyk J.L."/>
            <person name="Mead M.E."/>
            <person name="Goldman G.H."/>
            <person name="Alastruey-Izquierdo A."/>
            <person name="Rokas A."/>
        </authorList>
    </citation>
    <scope>NUCLEOTIDE SEQUENCE</scope>
    <source>
        <strain evidence="1">CNM-CM5793</strain>
        <strain evidence="2">CNM-CM6106</strain>
    </source>
</reference>
<gene>
    <name evidence="1" type="ORF">CNMCM5793_009354</name>
    <name evidence="2" type="ORF">CNMCM6106_005771</name>
</gene>
<proteinExistence type="predicted"/>
<evidence type="ECO:0000313" key="2">
    <source>
        <dbReference type="EMBL" id="KAF7171376.1"/>
    </source>
</evidence>
<evidence type="ECO:0000313" key="3">
    <source>
        <dbReference type="Proteomes" id="UP000630445"/>
    </source>
</evidence>
<dbReference type="Proteomes" id="UP000662466">
    <property type="component" value="Unassembled WGS sequence"/>
</dbReference>
<comment type="caution">
    <text evidence="1">The sequence shown here is derived from an EMBL/GenBank/DDBJ whole genome shotgun (WGS) entry which is preliminary data.</text>
</comment>
<accession>A0A8H6P8H3</accession>